<evidence type="ECO:0000256" key="8">
    <source>
        <dbReference type="ARBA" id="ARBA00023065"/>
    </source>
</evidence>
<evidence type="ECO:0000256" key="10">
    <source>
        <dbReference type="ARBA" id="ARBA00023201"/>
    </source>
</evidence>
<dbReference type="Pfam" id="PF00858">
    <property type="entry name" value="ASC"/>
    <property type="match status" value="1"/>
</dbReference>
<dbReference type="Gene3D" id="1.10.287.770">
    <property type="entry name" value="YojJ-like"/>
    <property type="match status" value="1"/>
</dbReference>
<dbReference type="PRINTS" id="PR01078">
    <property type="entry name" value="AMINACHANNEL"/>
</dbReference>
<proteinExistence type="inferred from homology"/>
<evidence type="ECO:0000256" key="5">
    <source>
        <dbReference type="ARBA" id="ARBA00022692"/>
    </source>
</evidence>
<evidence type="ECO:0000256" key="6">
    <source>
        <dbReference type="ARBA" id="ARBA00022989"/>
    </source>
</evidence>
<feature type="transmembrane region" description="Helical" evidence="13">
    <location>
        <begin position="23"/>
        <end position="44"/>
    </location>
</feature>
<keyword evidence="6 13" id="KW-1133">Transmembrane helix</keyword>
<dbReference type="OrthoDB" id="6628406at2759"/>
<reference evidence="14" key="1">
    <citation type="submission" date="2021-03" db="EMBL/GenBank/DDBJ databases">
        <title>Chromosome level genome of the anhydrobiotic midge Polypedilum vanderplanki.</title>
        <authorList>
            <person name="Yoshida Y."/>
            <person name="Kikawada T."/>
            <person name="Gusev O."/>
        </authorList>
    </citation>
    <scope>NUCLEOTIDE SEQUENCE</scope>
    <source>
        <strain evidence="14">NIAS01</strain>
        <tissue evidence="14">Whole body or cell culture</tissue>
    </source>
</reference>
<keyword evidence="5 12" id="KW-0812">Transmembrane</keyword>
<keyword evidence="8 12" id="KW-0406">Ion transport</keyword>
<comment type="similarity">
    <text evidence="2 12">Belongs to the amiloride-sensitive sodium channel (TC 1.A.6) family.</text>
</comment>
<feature type="transmembrane region" description="Helical" evidence="13">
    <location>
        <begin position="459"/>
        <end position="485"/>
    </location>
</feature>
<keyword evidence="10 12" id="KW-0739">Sodium transport</keyword>
<dbReference type="EMBL" id="JADBJN010000004">
    <property type="protein sequence ID" value="KAG5669231.1"/>
    <property type="molecule type" value="Genomic_DNA"/>
</dbReference>
<evidence type="ECO:0000256" key="12">
    <source>
        <dbReference type="RuleBase" id="RU000679"/>
    </source>
</evidence>
<evidence type="ECO:0000256" key="7">
    <source>
        <dbReference type="ARBA" id="ARBA00023053"/>
    </source>
</evidence>
<protein>
    <submittedName>
        <fullName evidence="14">Uncharacterized protein</fullName>
    </submittedName>
</protein>
<keyword evidence="11 12" id="KW-0407">Ion channel</keyword>
<keyword evidence="15" id="KW-1185">Reference proteome</keyword>
<dbReference type="AlphaFoldDB" id="A0A9J6BI44"/>
<evidence type="ECO:0000256" key="2">
    <source>
        <dbReference type="ARBA" id="ARBA00007193"/>
    </source>
</evidence>
<evidence type="ECO:0000313" key="15">
    <source>
        <dbReference type="Proteomes" id="UP001107558"/>
    </source>
</evidence>
<dbReference type="PROSITE" id="PS01206">
    <property type="entry name" value="ASC"/>
    <property type="match status" value="1"/>
</dbReference>
<evidence type="ECO:0000256" key="11">
    <source>
        <dbReference type="ARBA" id="ARBA00023303"/>
    </source>
</evidence>
<evidence type="ECO:0000256" key="13">
    <source>
        <dbReference type="SAM" id="Phobius"/>
    </source>
</evidence>
<comment type="caution">
    <text evidence="14">The sequence shown here is derived from an EMBL/GenBank/DDBJ whole genome shotgun (WGS) entry which is preliminary data.</text>
</comment>
<evidence type="ECO:0000313" key="14">
    <source>
        <dbReference type="EMBL" id="KAG5669231.1"/>
    </source>
</evidence>
<organism evidence="14 15">
    <name type="scientific">Polypedilum vanderplanki</name>
    <name type="common">Sleeping chironomid midge</name>
    <dbReference type="NCBI Taxonomy" id="319348"/>
    <lineage>
        <taxon>Eukaryota</taxon>
        <taxon>Metazoa</taxon>
        <taxon>Ecdysozoa</taxon>
        <taxon>Arthropoda</taxon>
        <taxon>Hexapoda</taxon>
        <taxon>Insecta</taxon>
        <taxon>Pterygota</taxon>
        <taxon>Neoptera</taxon>
        <taxon>Endopterygota</taxon>
        <taxon>Diptera</taxon>
        <taxon>Nematocera</taxon>
        <taxon>Chironomoidea</taxon>
        <taxon>Chironomidae</taxon>
        <taxon>Chironominae</taxon>
        <taxon>Polypedilum</taxon>
        <taxon>Polypedilum</taxon>
    </lineage>
</organism>
<keyword evidence="9 13" id="KW-0472">Membrane</keyword>
<dbReference type="InterPro" id="IPR001873">
    <property type="entry name" value="ENaC"/>
</dbReference>
<accession>A0A9J6BI44</accession>
<dbReference type="GO" id="GO:0005886">
    <property type="term" value="C:plasma membrane"/>
    <property type="evidence" value="ECO:0007669"/>
    <property type="project" value="TreeGrafter"/>
</dbReference>
<evidence type="ECO:0000256" key="4">
    <source>
        <dbReference type="ARBA" id="ARBA00022461"/>
    </source>
</evidence>
<keyword evidence="4 12" id="KW-0894">Sodium channel</keyword>
<dbReference type="Gene3D" id="1.10.287.820">
    <property type="entry name" value="Acid-sensing ion channel domain"/>
    <property type="match status" value="1"/>
</dbReference>
<dbReference type="PANTHER" id="PTHR11690:SF288">
    <property type="entry name" value="AMILORIDE-SENSITIVE NA+ CHANNEL-RELATED"/>
    <property type="match status" value="1"/>
</dbReference>
<comment type="subcellular location">
    <subcellularLocation>
        <location evidence="1">Membrane</location>
        <topology evidence="1">Multi-pass membrane protein</topology>
    </subcellularLocation>
</comment>
<evidence type="ECO:0000256" key="9">
    <source>
        <dbReference type="ARBA" id="ARBA00023136"/>
    </source>
</evidence>
<dbReference type="PANTHER" id="PTHR11690">
    <property type="entry name" value="AMILORIDE-SENSITIVE SODIUM CHANNEL-RELATED"/>
    <property type="match status" value="1"/>
</dbReference>
<dbReference type="InterPro" id="IPR020903">
    <property type="entry name" value="ENaC_CS"/>
</dbReference>
<dbReference type="Proteomes" id="UP001107558">
    <property type="component" value="Chromosome 4"/>
</dbReference>
<evidence type="ECO:0000256" key="1">
    <source>
        <dbReference type="ARBA" id="ARBA00004141"/>
    </source>
</evidence>
<evidence type="ECO:0000256" key="3">
    <source>
        <dbReference type="ARBA" id="ARBA00022448"/>
    </source>
</evidence>
<keyword evidence="3 12" id="KW-0813">Transport</keyword>
<gene>
    <name evidence="14" type="ORF">PVAND_017123</name>
</gene>
<dbReference type="GO" id="GO:0015280">
    <property type="term" value="F:ligand-gated sodium channel activity"/>
    <property type="evidence" value="ECO:0007669"/>
    <property type="project" value="TreeGrafter"/>
</dbReference>
<keyword evidence="7" id="KW-0915">Sodium</keyword>
<name>A0A9J6BI44_POLVA</name>
<sequence>MLHIWRESSIHGVKYISDSKNNFIIRLFWFCSFSFSIICLFYYAKQAFIKFKVNPDINLIIRLRPIRDIPFPAVTICSPEPAENIFTSTDITMEELHEFLLSFDEENLSTEELGYLAAMAQACNSNYLSNIFQDRLEVLNLVKGRKNINNNIVKLLDEISFPIRRIFMRCESYHGYRYNCAQVMRRVITDQGFCFTYNLLDYDSIFNANVMSKDFDSYKGEIFSRLIFKNSTNQTQWTLGSGYIENGNIPFRISNRHKFKVDMKFSFDAIYSCGAMNRNYKIIIHLPNEYPTEFHYYKFIESNNANRIIMTAEYYENEPKLRKFSPESRDCYFEGERKLKFFKIYTKSQCNLECLTNHTLKTCNCVKFSMPREQNTPVCNLTQTICYEEARSDWYDMNAENRCKCLQPCTYIHYEVKDEDRMSDGEARLEMSFDEFQIKSHENFVSYQLPNLIAELGGLLGLFMGCSLLSIIELFYFCFASIAYVRNISKSSSNDQNILPTHAMKLRVSELQPKNSNLNNFQKEFNHKVHFSYHM</sequence>